<reference evidence="1 2" key="1">
    <citation type="journal article" date="2022" name="Hortic Res">
        <title>A haplotype resolved chromosomal level avocado genome allows analysis of novel avocado genes.</title>
        <authorList>
            <person name="Nath O."/>
            <person name="Fletcher S.J."/>
            <person name="Hayward A."/>
            <person name="Shaw L.M."/>
            <person name="Masouleh A.K."/>
            <person name="Furtado A."/>
            <person name="Henry R.J."/>
            <person name="Mitter N."/>
        </authorList>
    </citation>
    <scope>NUCLEOTIDE SEQUENCE [LARGE SCALE GENOMIC DNA]</scope>
    <source>
        <strain evidence="2">cv. Hass</strain>
    </source>
</reference>
<organism evidence="1 2">
    <name type="scientific">Persea americana</name>
    <name type="common">Avocado</name>
    <dbReference type="NCBI Taxonomy" id="3435"/>
    <lineage>
        <taxon>Eukaryota</taxon>
        <taxon>Viridiplantae</taxon>
        <taxon>Streptophyta</taxon>
        <taxon>Embryophyta</taxon>
        <taxon>Tracheophyta</taxon>
        <taxon>Spermatophyta</taxon>
        <taxon>Magnoliopsida</taxon>
        <taxon>Magnoliidae</taxon>
        <taxon>Laurales</taxon>
        <taxon>Lauraceae</taxon>
        <taxon>Persea</taxon>
    </lineage>
</organism>
<proteinExistence type="predicted"/>
<dbReference type="EMBL" id="CM056810">
    <property type="protein sequence ID" value="KAJ8644486.1"/>
    <property type="molecule type" value="Genomic_DNA"/>
</dbReference>
<protein>
    <submittedName>
        <fullName evidence="1">Uncharacterized protein</fullName>
    </submittedName>
</protein>
<evidence type="ECO:0000313" key="2">
    <source>
        <dbReference type="Proteomes" id="UP001234297"/>
    </source>
</evidence>
<comment type="caution">
    <text evidence="1">The sequence shown here is derived from an EMBL/GenBank/DDBJ whole genome shotgun (WGS) entry which is preliminary data.</text>
</comment>
<sequence length="209" mass="23254">MAGFGFGSFAQIFFDEKGIGVSHLSLFLLLRPSSNRPRRINSAPSSLPLHLLHRGLDPPHLKSSQMDAEKGNHLDAEDSARTQCLRVLPGVQPSCPQMDTKDSALQLCLQVWTPSQQPSPSQFHGTWPSGTSIPVDVTTLSRQPFPCEASIPSKLLQIMATAYIRHEPLEMGVHKRNEVTKVLHRFGLFRGAIFKVIAMELMQIMKECE</sequence>
<evidence type="ECO:0000313" key="1">
    <source>
        <dbReference type="EMBL" id="KAJ8644486.1"/>
    </source>
</evidence>
<keyword evidence="2" id="KW-1185">Reference proteome</keyword>
<gene>
    <name evidence="1" type="ORF">MRB53_006234</name>
</gene>
<dbReference type="Proteomes" id="UP001234297">
    <property type="component" value="Chromosome 2"/>
</dbReference>
<name>A0ACC2MFD1_PERAE</name>
<accession>A0ACC2MFD1</accession>